<feature type="region of interest" description="Disordered" evidence="1">
    <location>
        <begin position="310"/>
        <end position="334"/>
    </location>
</feature>
<feature type="compositionally biased region" description="Polar residues" evidence="1">
    <location>
        <begin position="312"/>
        <end position="321"/>
    </location>
</feature>
<gene>
    <name evidence="2" type="ORF">Q8F55_005803</name>
</gene>
<evidence type="ECO:0000313" key="2">
    <source>
        <dbReference type="EMBL" id="KAL1408984.1"/>
    </source>
</evidence>
<dbReference type="InterPro" id="IPR001611">
    <property type="entry name" value="Leu-rich_rpt"/>
</dbReference>
<proteinExistence type="predicted"/>
<comment type="caution">
    <text evidence="2">The sequence shown here is derived from an EMBL/GenBank/DDBJ whole genome shotgun (WGS) entry which is preliminary data.</text>
</comment>
<dbReference type="Proteomes" id="UP001565368">
    <property type="component" value="Unassembled WGS sequence"/>
</dbReference>
<evidence type="ECO:0008006" key="4">
    <source>
        <dbReference type="Google" id="ProtNLM"/>
    </source>
</evidence>
<dbReference type="Pfam" id="PF13516">
    <property type="entry name" value="LRR_6"/>
    <property type="match status" value="1"/>
</dbReference>
<dbReference type="InterPro" id="IPR032675">
    <property type="entry name" value="LRR_dom_sf"/>
</dbReference>
<accession>A0ABR3Q2L3</accession>
<organism evidence="2 3">
    <name type="scientific">Vanrija albida</name>
    <dbReference type="NCBI Taxonomy" id="181172"/>
    <lineage>
        <taxon>Eukaryota</taxon>
        <taxon>Fungi</taxon>
        <taxon>Dikarya</taxon>
        <taxon>Basidiomycota</taxon>
        <taxon>Agaricomycotina</taxon>
        <taxon>Tremellomycetes</taxon>
        <taxon>Trichosporonales</taxon>
        <taxon>Trichosporonaceae</taxon>
        <taxon>Vanrija</taxon>
    </lineage>
</organism>
<evidence type="ECO:0000313" key="3">
    <source>
        <dbReference type="Proteomes" id="UP001565368"/>
    </source>
</evidence>
<dbReference type="RefSeq" id="XP_069208928.1">
    <property type="nucleotide sequence ID" value="XM_069354286.1"/>
</dbReference>
<dbReference type="Gene3D" id="3.80.10.10">
    <property type="entry name" value="Ribonuclease Inhibitor"/>
    <property type="match status" value="1"/>
</dbReference>
<dbReference type="SMART" id="SM00368">
    <property type="entry name" value="LRR_RI"/>
    <property type="match status" value="4"/>
</dbReference>
<reference evidence="2 3" key="1">
    <citation type="submission" date="2023-08" db="EMBL/GenBank/DDBJ databases">
        <title>Annotated Genome Sequence of Vanrija albida AlHP1.</title>
        <authorList>
            <person name="Herzog R."/>
        </authorList>
    </citation>
    <scope>NUCLEOTIDE SEQUENCE [LARGE SCALE GENOMIC DNA]</scope>
    <source>
        <strain evidence="2 3">AlHP1</strain>
    </source>
</reference>
<keyword evidence="3" id="KW-1185">Reference proteome</keyword>
<sequence length="373" mass="42085">MDMVTTGGWTPHGTAAEALLQKLTPDTGWFEANGITLGDDGTILLVDGLATWRESTLDISTSTQPSSSLFHSVYRRLKTSYAFVRRRKSLPTPVPRLPMPRGIRILRLNNNDIGDEGLYALFQYATEDVMLEELYLERNGFHLLNTEALPQVITFLNQSWLTTLRLSYNELFPSSVTQLFNLLDAPWLHTLELDECFILAECVPAIAAFLASPRARSLDTLDLRRNELGKGSIRMLLNTIQSSNFCLTIVLVLPYLGRDDLCYRADPELLDLRHQAQWIRKRNRELTGRMRLAAVRAMVPTRIILHAARPSADSTSSSKRWSSAPPFKALRGSTRQEEPSFRLLDLPREIQLMIARHCSGDADALSVVDMDTE</sequence>
<dbReference type="GeneID" id="95986846"/>
<name>A0ABR3Q2L3_9TREE</name>
<dbReference type="SUPFAM" id="SSF52047">
    <property type="entry name" value="RNI-like"/>
    <property type="match status" value="1"/>
</dbReference>
<dbReference type="EMBL" id="JBBXJM010000004">
    <property type="protein sequence ID" value="KAL1408984.1"/>
    <property type="molecule type" value="Genomic_DNA"/>
</dbReference>
<evidence type="ECO:0000256" key="1">
    <source>
        <dbReference type="SAM" id="MobiDB-lite"/>
    </source>
</evidence>
<protein>
    <recommendedName>
        <fullName evidence="4">F-box domain-containing protein</fullName>
    </recommendedName>
</protein>